<keyword evidence="2" id="KW-1185">Reference proteome</keyword>
<name>A0AAE0FC41_9CHLO</name>
<sequence>MLREKAPIAPVKSPISSTPCAPPLKISTDVSAYADLSQKVIFRSSTKTKLTRPVVVTQNGGKVFAAFPNTAVHIYDYDLGPQPRLTKLTQMKHSAEVLLFSGEGVLYAGGGDMIYAWRIGATGCARSRQPELIWTASLKPAEESPNVKVQNLNLSHHDSILCVGLSTGEVVALFAATSLVVGRFQAHSGEGGVRAFTSLPTSAQRMLSRTMCLSAGGCDGDIVVWNTQCPVDCVDKKRLALSGPVFTFRQAEKSTFALFHCRLMPTTDG</sequence>
<gene>
    <name evidence="1" type="ORF">CYMTET_34004</name>
</gene>
<proteinExistence type="predicted"/>
<dbReference type="InterPro" id="IPR015943">
    <property type="entry name" value="WD40/YVTN_repeat-like_dom_sf"/>
</dbReference>
<comment type="caution">
    <text evidence="1">The sequence shown here is derived from an EMBL/GenBank/DDBJ whole genome shotgun (WGS) entry which is preliminary data.</text>
</comment>
<evidence type="ECO:0000313" key="2">
    <source>
        <dbReference type="Proteomes" id="UP001190700"/>
    </source>
</evidence>
<dbReference type="AlphaFoldDB" id="A0AAE0FC41"/>
<protein>
    <submittedName>
        <fullName evidence="1">Uncharacterized protein</fullName>
    </submittedName>
</protein>
<accession>A0AAE0FC41</accession>
<reference evidence="1 2" key="1">
    <citation type="journal article" date="2015" name="Genome Biol. Evol.">
        <title>Comparative Genomics of a Bacterivorous Green Alga Reveals Evolutionary Causalities and Consequences of Phago-Mixotrophic Mode of Nutrition.</title>
        <authorList>
            <person name="Burns J.A."/>
            <person name="Paasch A."/>
            <person name="Narechania A."/>
            <person name="Kim E."/>
        </authorList>
    </citation>
    <scope>NUCLEOTIDE SEQUENCE [LARGE SCALE GENOMIC DNA]</scope>
    <source>
        <strain evidence="1 2">PLY_AMNH</strain>
    </source>
</reference>
<dbReference type="Gene3D" id="2.130.10.10">
    <property type="entry name" value="YVTN repeat-like/Quinoprotein amine dehydrogenase"/>
    <property type="match status" value="1"/>
</dbReference>
<organism evidence="1 2">
    <name type="scientific">Cymbomonas tetramitiformis</name>
    <dbReference type="NCBI Taxonomy" id="36881"/>
    <lineage>
        <taxon>Eukaryota</taxon>
        <taxon>Viridiplantae</taxon>
        <taxon>Chlorophyta</taxon>
        <taxon>Pyramimonadophyceae</taxon>
        <taxon>Pyramimonadales</taxon>
        <taxon>Pyramimonadaceae</taxon>
        <taxon>Cymbomonas</taxon>
    </lineage>
</organism>
<dbReference type="SUPFAM" id="SSF50998">
    <property type="entry name" value="Quinoprotein alcohol dehydrogenase-like"/>
    <property type="match status" value="1"/>
</dbReference>
<dbReference type="InterPro" id="IPR011047">
    <property type="entry name" value="Quinoprotein_ADH-like_sf"/>
</dbReference>
<evidence type="ECO:0000313" key="1">
    <source>
        <dbReference type="EMBL" id="KAK3256885.1"/>
    </source>
</evidence>
<dbReference type="Proteomes" id="UP001190700">
    <property type="component" value="Unassembled WGS sequence"/>
</dbReference>
<dbReference type="EMBL" id="LGRX02021255">
    <property type="protein sequence ID" value="KAK3256885.1"/>
    <property type="molecule type" value="Genomic_DNA"/>
</dbReference>